<evidence type="ECO:0000256" key="5">
    <source>
        <dbReference type="ARBA" id="ARBA00022840"/>
    </source>
</evidence>
<dbReference type="FunFam" id="1.10.8.60:FF:000014">
    <property type="entry name" value="DNA-binding transcriptional regulator NtrC"/>
    <property type="match status" value="1"/>
</dbReference>
<keyword evidence="15" id="KW-1185">Reference proteome</keyword>
<dbReference type="Proteomes" id="UP000664417">
    <property type="component" value="Unassembled WGS sequence"/>
</dbReference>
<gene>
    <name evidence="14" type="ORF">J3U88_16065</name>
</gene>
<evidence type="ECO:0000313" key="15">
    <source>
        <dbReference type="Proteomes" id="UP000664417"/>
    </source>
</evidence>
<dbReference type="GO" id="GO:0005524">
    <property type="term" value="F:ATP binding"/>
    <property type="evidence" value="ECO:0007669"/>
    <property type="project" value="UniProtKB-KW"/>
</dbReference>
<feature type="domain" description="Response regulatory" evidence="13">
    <location>
        <begin position="7"/>
        <end position="121"/>
    </location>
</feature>
<dbReference type="GO" id="GO:0005737">
    <property type="term" value="C:cytoplasm"/>
    <property type="evidence" value="ECO:0007669"/>
    <property type="project" value="UniProtKB-SubCell"/>
</dbReference>
<dbReference type="SMART" id="SM00448">
    <property type="entry name" value="REC"/>
    <property type="match status" value="1"/>
</dbReference>
<dbReference type="SUPFAM" id="SSF52172">
    <property type="entry name" value="CheY-like"/>
    <property type="match status" value="1"/>
</dbReference>
<dbReference type="Gene3D" id="3.40.50.300">
    <property type="entry name" value="P-loop containing nucleotide triphosphate hydrolases"/>
    <property type="match status" value="1"/>
</dbReference>
<keyword evidence="3 11" id="KW-0597">Phosphoprotein</keyword>
<dbReference type="GO" id="GO:0003677">
    <property type="term" value="F:DNA binding"/>
    <property type="evidence" value="ECO:0007669"/>
    <property type="project" value="UniProtKB-KW"/>
</dbReference>
<evidence type="ECO:0000256" key="10">
    <source>
        <dbReference type="ARBA" id="ARBA00023163"/>
    </source>
</evidence>
<dbReference type="SUPFAM" id="SSF46689">
    <property type="entry name" value="Homeodomain-like"/>
    <property type="match status" value="1"/>
</dbReference>
<evidence type="ECO:0000259" key="13">
    <source>
        <dbReference type="PROSITE" id="PS50110"/>
    </source>
</evidence>
<dbReference type="PANTHER" id="PTHR32071">
    <property type="entry name" value="TRANSCRIPTIONAL REGULATORY PROTEIN"/>
    <property type="match status" value="1"/>
</dbReference>
<comment type="caution">
    <text evidence="14">The sequence shown here is derived from an EMBL/GenBank/DDBJ whole genome shotgun (WGS) entry which is preliminary data.</text>
</comment>
<accession>A0A8J7QL57</accession>
<dbReference type="Gene3D" id="3.40.50.2300">
    <property type="match status" value="1"/>
</dbReference>
<dbReference type="Gene3D" id="1.10.8.60">
    <property type="match status" value="1"/>
</dbReference>
<evidence type="ECO:0000256" key="11">
    <source>
        <dbReference type="PROSITE-ProRule" id="PRU00169"/>
    </source>
</evidence>
<feature type="modified residue" description="4-aspartylphosphate" evidence="11">
    <location>
        <position position="56"/>
    </location>
</feature>
<dbReference type="InterPro" id="IPR027417">
    <property type="entry name" value="P-loop_NTPase"/>
</dbReference>
<dbReference type="InterPro" id="IPR001789">
    <property type="entry name" value="Sig_transdc_resp-reg_receiver"/>
</dbReference>
<keyword evidence="6" id="KW-0902">Two-component regulatory system</keyword>
<dbReference type="AlphaFoldDB" id="A0A8J7QL57"/>
<dbReference type="Pfam" id="PF00072">
    <property type="entry name" value="Response_reg"/>
    <property type="match status" value="1"/>
</dbReference>
<dbReference type="Pfam" id="PF25601">
    <property type="entry name" value="AAA_lid_14"/>
    <property type="match status" value="1"/>
</dbReference>
<dbReference type="InterPro" id="IPR025943">
    <property type="entry name" value="Sigma_54_int_dom_ATP-bd_2"/>
</dbReference>
<reference evidence="14" key="1">
    <citation type="submission" date="2021-03" db="EMBL/GenBank/DDBJ databases">
        <authorList>
            <person name="Wang G."/>
        </authorList>
    </citation>
    <scope>NUCLEOTIDE SEQUENCE</scope>
    <source>
        <strain evidence="14">KCTC 12899</strain>
    </source>
</reference>
<dbReference type="RefSeq" id="WP_207859945.1">
    <property type="nucleotide sequence ID" value="NZ_JAFREP010000015.1"/>
</dbReference>
<dbReference type="FunFam" id="3.40.50.300:FF:000006">
    <property type="entry name" value="DNA-binding transcriptional regulator NtrC"/>
    <property type="match status" value="1"/>
</dbReference>
<dbReference type="GO" id="GO:0000160">
    <property type="term" value="P:phosphorelay signal transduction system"/>
    <property type="evidence" value="ECO:0007669"/>
    <property type="project" value="UniProtKB-KW"/>
</dbReference>
<dbReference type="GO" id="GO:0006355">
    <property type="term" value="P:regulation of DNA-templated transcription"/>
    <property type="evidence" value="ECO:0007669"/>
    <property type="project" value="InterPro"/>
</dbReference>
<comment type="subcellular location">
    <subcellularLocation>
        <location evidence="1">Cytoplasm</location>
    </subcellularLocation>
</comment>
<keyword evidence="5" id="KW-0067">ATP-binding</keyword>
<dbReference type="InterPro" id="IPR003593">
    <property type="entry name" value="AAA+_ATPase"/>
</dbReference>
<evidence type="ECO:0000256" key="7">
    <source>
        <dbReference type="ARBA" id="ARBA00023015"/>
    </source>
</evidence>
<dbReference type="CDD" id="cd00009">
    <property type="entry name" value="AAA"/>
    <property type="match status" value="1"/>
</dbReference>
<evidence type="ECO:0000256" key="6">
    <source>
        <dbReference type="ARBA" id="ARBA00023012"/>
    </source>
</evidence>
<dbReference type="PANTHER" id="PTHR32071:SF113">
    <property type="entry name" value="ALGINATE BIOSYNTHESIS TRANSCRIPTIONAL REGULATORY PROTEIN ALGB"/>
    <property type="match status" value="1"/>
</dbReference>
<dbReference type="InterPro" id="IPR011006">
    <property type="entry name" value="CheY-like_superfamily"/>
</dbReference>
<dbReference type="PROSITE" id="PS00688">
    <property type="entry name" value="SIGMA54_INTERACT_3"/>
    <property type="match status" value="1"/>
</dbReference>
<dbReference type="InterPro" id="IPR025662">
    <property type="entry name" value="Sigma_54_int_dom_ATP-bd_1"/>
</dbReference>
<evidence type="ECO:0000256" key="2">
    <source>
        <dbReference type="ARBA" id="ARBA00022490"/>
    </source>
</evidence>
<dbReference type="Pfam" id="PF00158">
    <property type="entry name" value="Sigma54_activat"/>
    <property type="match status" value="1"/>
</dbReference>
<name>A0A8J7QL57_9BACT</name>
<dbReference type="SMART" id="SM00382">
    <property type="entry name" value="AAA"/>
    <property type="match status" value="1"/>
</dbReference>
<keyword evidence="4" id="KW-0547">Nucleotide-binding</keyword>
<evidence type="ECO:0000256" key="8">
    <source>
        <dbReference type="ARBA" id="ARBA00023125"/>
    </source>
</evidence>
<dbReference type="PROSITE" id="PS00675">
    <property type="entry name" value="SIGMA54_INTERACT_1"/>
    <property type="match status" value="1"/>
</dbReference>
<evidence type="ECO:0000313" key="14">
    <source>
        <dbReference type="EMBL" id="MBO1319990.1"/>
    </source>
</evidence>
<keyword evidence="10" id="KW-0804">Transcription</keyword>
<dbReference type="InterPro" id="IPR058031">
    <property type="entry name" value="AAA_lid_NorR"/>
</dbReference>
<keyword evidence="8" id="KW-0238">DNA-binding</keyword>
<keyword evidence="7" id="KW-0805">Transcription regulation</keyword>
<keyword evidence="2" id="KW-0963">Cytoplasm</keyword>
<dbReference type="SUPFAM" id="SSF52540">
    <property type="entry name" value="P-loop containing nucleoside triphosphate hydrolases"/>
    <property type="match status" value="1"/>
</dbReference>
<dbReference type="InterPro" id="IPR025944">
    <property type="entry name" value="Sigma_54_int_dom_CS"/>
</dbReference>
<proteinExistence type="predicted"/>
<dbReference type="EMBL" id="JAFREP010000015">
    <property type="protein sequence ID" value="MBO1319990.1"/>
    <property type="molecule type" value="Genomic_DNA"/>
</dbReference>
<dbReference type="InterPro" id="IPR002078">
    <property type="entry name" value="Sigma_54_int"/>
</dbReference>
<evidence type="ECO:0000256" key="4">
    <source>
        <dbReference type="ARBA" id="ARBA00022741"/>
    </source>
</evidence>
<evidence type="ECO:0000256" key="1">
    <source>
        <dbReference type="ARBA" id="ARBA00004496"/>
    </source>
</evidence>
<feature type="domain" description="Sigma-54 factor interaction" evidence="12">
    <location>
        <begin position="145"/>
        <end position="374"/>
    </location>
</feature>
<protein>
    <submittedName>
        <fullName evidence="14">Sigma-54-dependent Fis family transcriptional regulator</fullName>
    </submittedName>
</protein>
<evidence type="ECO:0000256" key="9">
    <source>
        <dbReference type="ARBA" id="ARBA00023159"/>
    </source>
</evidence>
<dbReference type="FunFam" id="3.40.50.2300:FF:000018">
    <property type="entry name" value="DNA-binding transcriptional regulator NtrC"/>
    <property type="match status" value="1"/>
</dbReference>
<keyword evidence="9" id="KW-0010">Activator</keyword>
<evidence type="ECO:0000259" key="12">
    <source>
        <dbReference type="PROSITE" id="PS50045"/>
    </source>
</evidence>
<evidence type="ECO:0000256" key="3">
    <source>
        <dbReference type="ARBA" id="ARBA00022553"/>
    </source>
</evidence>
<sequence>MAENKGVILVVDDEPSMRRFFEVTLKREGFHILTADSVAEGKAAIQRETYDLVLSDIKLGDGLGLEILSASKEKDPDVPVIMMTAYASPETAVEAMKLGAVDYLTKPFNVDEVRIVVRNNIRTKKLIHENRKLKMALADSQKIELVYKSNKMRKLIETLKRVAKMDTTILINGESGVGKELIMKTIHDFSKRRECDYVSVNCGALPESLFESELFGYEKGSFTGANERRAGLFESAQGGTLFLDEIGEMPLKMQIKLLRVLQEKKIRRVGGTEEISVDFRLVAATNRNLAEEVKQGNFREDLYYRINVVPIKVPPLRERREDVIPLVTFFLDRFAKQYGENAKLTTGEVRRCLEHYDWPGNVRELENTMERIVALTPGDTIEEDDLPDYIQDVSQAQPETELSLPEGGMDLESFLDDLRFRYMELAMTRENGVQNKSCELLGMSFRSFRYYLSKGKESGYFQ</sequence>
<dbReference type="InterPro" id="IPR009057">
    <property type="entry name" value="Homeodomain-like_sf"/>
</dbReference>
<organism evidence="14 15">
    <name type="scientific">Acanthopleuribacter pedis</name>
    <dbReference type="NCBI Taxonomy" id="442870"/>
    <lineage>
        <taxon>Bacteria</taxon>
        <taxon>Pseudomonadati</taxon>
        <taxon>Acidobacteriota</taxon>
        <taxon>Holophagae</taxon>
        <taxon>Acanthopleuribacterales</taxon>
        <taxon>Acanthopleuribacteraceae</taxon>
        <taxon>Acanthopleuribacter</taxon>
    </lineage>
</organism>
<dbReference type="PROSITE" id="PS50045">
    <property type="entry name" value="SIGMA54_INTERACT_4"/>
    <property type="match status" value="1"/>
</dbReference>
<dbReference type="PROSITE" id="PS50110">
    <property type="entry name" value="RESPONSE_REGULATORY"/>
    <property type="match status" value="1"/>
</dbReference>
<dbReference type="PROSITE" id="PS00676">
    <property type="entry name" value="SIGMA54_INTERACT_2"/>
    <property type="match status" value="1"/>
</dbReference>